<dbReference type="GO" id="GO:0006509">
    <property type="term" value="P:membrane protein ectodomain proteolysis"/>
    <property type="evidence" value="ECO:0007669"/>
    <property type="project" value="TreeGrafter"/>
</dbReference>
<proteinExistence type="predicted"/>
<dbReference type="PANTHER" id="PTHR45702">
    <property type="entry name" value="ADAM10/ADAM17 METALLOPEPTIDASE FAMILY MEMBER"/>
    <property type="match status" value="1"/>
</dbReference>
<feature type="domain" description="Disintegrin" evidence="2">
    <location>
        <begin position="1"/>
        <end position="79"/>
    </location>
</feature>
<dbReference type="InterPro" id="IPR001762">
    <property type="entry name" value="Disintegrin_dom"/>
</dbReference>
<dbReference type="PROSITE" id="PS50214">
    <property type="entry name" value="DISINTEGRIN_2"/>
    <property type="match status" value="1"/>
</dbReference>
<reference evidence="3" key="1">
    <citation type="submission" date="2023-10" db="EMBL/GenBank/DDBJ databases">
        <title>Genome assembly of Pristionchus species.</title>
        <authorList>
            <person name="Yoshida K."/>
            <person name="Sommer R.J."/>
        </authorList>
    </citation>
    <scope>NUCLEOTIDE SEQUENCE</scope>
    <source>
        <strain evidence="3">RS5133</strain>
    </source>
</reference>
<feature type="non-terminal residue" evidence="3">
    <location>
        <position position="101"/>
    </location>
</feature>
<dbReference type="GO" id="GO:0007219">
    <property type="term" value="P:Notch signaling pathway"/>
    <property type="evidence" value="ECO:0007669"/>
    <property type="project" value="TreeGrafter"/>
</dbReference>
<comment type="caution">
    <text evidence="1">Lacks conserved residue(s) required for the propagation of feature annotation.</text>
</comment>
<organism evidence="3 4">
    <name type="scientific">Pristionchus fissidentatus</name>
    <dbReference type="NCBI Taxonomy" id="1538716"/>
    <lineage>
        <taxon>Eukaryota</taxon>
        <taxon>Metazoa</taxon>
        <taxon>Ecdysozoa</taxon>
        <taxon>Nematoda</taxon>
        <taxon>Chromadorea</taxon>
        <taxon>Rhabditida</taxon>
        <taxon>Rhabditina</taxon>
        <taxon>Diplogasteromorpha</taxon>
        <taxon>Diplogasteroidea</taxon>
        <taxon>Neodiplogasteridae</taxon>
        <taxon>Pristionchus</taxon>
    </lineage>
</organism>
<comment type="caution">
    <text evidence="3">The sequence shown here is derived from an EMBL/GenBank/DDBJ whole genome shotgun (WGS) entry which is preliminary data.</text>
</comment>
<protein>
    <recommendedName>
        <fullName evidence="2">Disintegrin domain-containing protein</fullName>
    </recommendedName>
</protein>
<dbReference type="SUPFAM" id="SSF57552">
    <property type="entry name" value="Blood coagulation inhibitor (disintegrin)"/>
    <property type="match status" value="1"/>
</dbReference>
<name>A0AAV5WJT4_9BILA</name>
<dbReference type="EMBL" id="BTSY01000005">
    <property type="protein sequence ID" value="GMT30820.1"/>
    <property type="molecule type" value="Genomic_DNA"/>
</dbReference>
<dbReference type="Pfam" id="PF00200">
    <property type="entry name" value="Disintegrin"/>
    <property type="match status" value="1"/>
</dbReference>
<dbReference type="InterPro" id="IPR036436">
    <property type="entry name" value="Disintegrin_dom_sf"/>
</dbReference>
<dbReference type="InterPro" id="IPR051489">
    <property type="entry name" value="ADAM_Metalloproteinase"/>
</dbReference>
<keyword evidence="4" id="KW-1185">Reference proteome</keyword>
<dbReference type="SMART" id="SM00050">
    <property type="entry name" value="DISIN"/>
    <property type="match status" value="1"/>
</dbReference>
<evidence type="ECO:0000313" key="3">
    <source>
        <dbReference type="EMBL" id="GMT30820.1"/>
    </source>
</evidence>
<gene>
    <name evidence="3" type="ORF">PFISCL1PPCAC_22117</name>
</gene>
<evidence type="ECO:0000259" key="2">
    <source>
        <dbReference type="PROSITE" id="PS50214"/>
    </source>
</evidence>
<accession>A0AAV5WJT4</accession>
<dbReference type="AlphaFoldDB" id="A0AAV5WJT4"/>
<dbReference type="PANTHER" id="PTHR45702:SF2">
    <property type="entry name" value="KUZBANIAN, ISOFORM A"/>
    <property type="match status" value="1"/>
</dbReference>
<dbReference type="Proteomes" id="UP001432322">
    <property type="component" value="Unassembled WGS sequence"/>
</dbReference>
<sequence>TPIQECWDAGDQCCEPMDSPRQCRVKENKTCSPSQGNCCTEKCELHPPGHTCTDATDCATESFCLGTNATCPKPVAVNETQPCDDISGICKSGVCAGSICE</sequence>
<evidence type="ECO:0000313" key="4">
    <source>
        <dbReference type="Proteomes" id="UP001432322"/>
    </source>
</evidence>
<dbReference type="GO" id="GO:0005886">
    <property type="term" value="C:plasma membrane"/>
    <property type="evidence" value="ECO:0007669"/>
    <property type="project" value="TreeGrafter"/>
</dbReference>
<evidence type="ECO:0000256" key="1">
    <source>
        <dbReference type="PROSITE-ProRule" id="PRU00068"/>
    </source>
</evidence>
<dbReference type="Gene3D" id="4.10.70.10">
    <property type="entry name" value="Disintegrin domain"/>
    <property type="match status" value="1"/>
</dbReference>
<dbReference type="GO" id="GO:0004222">
    <property type="term" value="F:metalloendopeptidase activity"/>
    <property type="evidence" value="ECO:0007669"/>
    <property type="project" value="TreeGrafter"/>
</dbReference>
<feature type="non-terminal residue" evidence="3">
    <location>
        <position position="1"/>
    </location>
</feature>